<evidence type="ECO:0000256" key="5">
    <source>
        <dbReference type="ARBA" id="ARBA00022989"/>
    </source>
</evidence>
<evidence type="ECO:0000313" key="9">
    <source>
        <dbReference type="Proteomes" id="UP001232156"/>
    </source>
</evidence>
<proteinExistence type="inferred from homology"/>
<feature type="transmembrane region" description="Helical" evidence="7">
    <location>
        <begin position="144"/>
        <end position="164"/>
    </location>
</feature>
<evidence type="ECO:0000256" key="3">
    <source>
        <dbReference type="ARBA" id="ARBA00022475"/>
    </source>
</evidence>
<feature type="transmembrane region" description="Helical" evidence="7">
    <location>
        <begin position="248"/>
        <end position="265"/>
    </location>
</feature>
<dbReference type="NCBIfam" id="TIGR00698">
    <property type="entry name" value="YeiH family putative sulfate export transporter"/>
    <property type="match status" value="1"/>
</dbReference>
<protein>
    <submittedName>
        <fullName evidence="8">YeiH family protein</fullName>
    </submittedName>
</protein>
<comment type="subcellular location">
    <subcellularLocation>
        <location evidence="1">Cell membrane</location>
        <topology evidence="1">Multi-pass membrane protein</topology>
    </subcellularLocation>
</comment>
<evidence type="ECO:0000256" key="4">
    <source>
        <dbReference type="ARBA" id="ARBA00022692"/>
    </source>
</evidence>
<feature type="transmembrane region" description="Helical" evidence="7">
    <location>
        <begin position="210"/>
        <end position="227"/>
    </location>
</feature>
<evidence type="ECO:0000256" key="2">
    <source>
        <dbReference type="ARBA" id="ARBA00007977"/>
    </source>
</evidence>
<feature type="transmembrane region" description="Helical" evidence="7">
    <location>
        <begin position="24"/>
        <end position="47"/>
    </location>
</feature>
<feature type="transmembrane region" description="Helical" evidence="7">
    <location>
        <begin position="176"/>
        <end position="198"/>
    </location>
</feature>
<evidence type="ECO:0000313" key="8">
    <source>
        <dbReference type="EMBL" id="MDR4125738.1"/>
    </source>
</evidence>
<dbReference type="InterPro" id="IPR018383">
    <property type="entry name" value="UPF0324_pro"/>
</dbReference>
<gene>
    <name evidence="8" type="ORF">Q8947_07035</name>
</gene>
<evidence type="ECO:0000256" key="1">
    <source>
        <dbReference type="ARBA" id="ARBA00004651"/>
    </source>
</evidence>
<comment type="similarity">
    <text evidence="2">Belongs to the UPF0324 family.</text>
</comment>
<accession>A0ABU1D5U8</accession>
<feature type="transmembrane region" description="Helical" evidence="7">
    <location>
        <begin position="271"/>
        <end position="293"/>
    </location>
</feature>
<feature type="transmembrane region" description="Helical" evidence="7">
    <location>
        <begin position="114"/>
        <end position="132"/>
    </location>
</feature>
<keyword evidence="9" id="KW-1185">Reference proteome</keyword>
<keyword evidence="6 7" id="KW-0472">Membrane</keyword>
<reference evidence="8 9" key="1">
    <citation type="submission" date="2023-08" db="EMBL/GenBank/DDBJ databases">
        <title>Alcaligenaceae gen. nov., a novel taxon isolated from the sludge of Yixing Pesticide Factory.</title>
        <authorList>
            <person name="Ruan L."/>
        </authorList>
    </citation>
    <scope>NUCLEOTIDE SEQUENCE [LARGE SCALE GENOMIC DNA]</scope>
    <source>
        <strain evidence="8 9">LG-2</strain>
    </source>
</reference>
<keyword evidence="4 7" id="KW-0812">Transmembrane</keyword>
<keyword evidence="3" id="KW-1003">Cell membrane</keyword>
<organism evidence="8 9">
    <name type="scientific">Yanghanlia caeni</name>
    <dbReference type="NCBI Taxonomy" id="3064283"/>
    <lineage>
        <taxon>Bacteria</taxon>
        <taxon>Pseudomonadati</taxon>
        <taxon>Pseudomonadota</taxon>
        <taxon>Betaproteobacteria</taxon>
        <taxon>Burkholderiales</taxon>
        <taxon>Alcaligenaceae</taxon>
        <taxon>Yanghanlia</taxon>
    </lineage>
</organism>
<dbReference type="PANTHER" id="PTHR30106:SF2">
    <property type="entry name" value="UPF0324 INNER MEMBRANE PROTEIN YEIH"/>
    <property type="match status" value="1"/>
</dbReference>
<comment type="caution">
    <text evidence="8">The sequence shown here is derived from an EMBL/GenBank/DDBJ whole genome shotgun (WGS) entry which is preliminary data.</text>
</comment>
<dbReference type="InterPro" id="IPR004630">
    <property type="entry name" value="UPF0324_YeiH-like"/>
</dbReference>
<dbReference type="RefSeq" id="WP_165276604.1">
    <property type="nucleotide sequence ID" value="NZ_JAUZQE010000012.1"/>
</dbReference>
<dbReference type="Proteomes" id="UP001232156">
    <property type="component" value="Unassembled WGS sequence"/>
</dbReference>
<feature type="transmembrane region" description="Helical" evidence="7">
    <location>
        <begin position="81"/>
        <end position="102"/>
    </location>
</feature>
<dbReference type="EMBL" id="JAUZQE010000012">
    <property type="protein sequence ID" value="MDR4125738.1"/>
    <property type="molecule type" value="Genomic_DNA"/>
</dbReference>
<keyword evidence="5 7" id="KW-1133">Transmembrane helix</keyword>
<dbReference type="PANTHER" id="PTHR30106">
    <property type="entry name" value="INNER MEMBRANE PROTEIN YEIH-RELATED"/>
    <property type="match status" value="1"/>
</dbReference>
<evidence type="ECO:0000256" key="7">
    <source>
        <dbReference type="SAM" id="Phobius"/>
    </source>
</evidence>
<dbReference type="Pfam" id="PF03601">
    <property type="entry name" value="Cons_hypoth698"/>
    <property type="match status" value="1"/>
</dbReference>
<sequence length="331" mass="33902">MLLTGLVAAAASWLADLPAMQSAGLSVLTFAIVIGMVLGNIVFPAMAPHTASGVDFCKTRLLRAGIILFGFRLTFQEAAAVGLTGILLDALVILAVFGTAMLVGRRVLGMDREICMLVGAGAAICGAAAVMAMEPVARAQAHKVSVAVATVVVFGTVGMFLYPALYPYLGLSEHAFGIFIGSTVHEVAQVVAAGNAISPEVAKTAVVEKMLRVMMLAPFLVGVGAWLHRASRHADTGQVQGTPVARPPIPWFAIGFVAAVGVNSLDVLPAAAVAVLVQASTLFLAMAMAALGLRTHVSAVRQAGAAPLALAGILFVLLVAGGYVLNLLLVA</sequence>
<feature type="transmembrane region" description="Helical" evidence="7">
    <location>
        <begin position="305"/>
        <end position="325"/>
    </location>
</feature>
<name>A0ABU1D5U8_9BURK</name>
<evidence type="ECO:0000256" key="6">
    <source>
        <dbReference type="ARBA" id="ARBA00023136"/>
    </source>
</evidence>